<dbReference type="AlphaFoldDB" id="A0AAV9MW19"/>
<sequence>MHVPDELQRVIGSPTSPRPLKDTEIHAALVEPQIGAIWQWTQAGNGSQKVESSPGSPHLVLQASEVVSKHRPVILTVAGEEVSGSDKSSELFLHGSREIQSQHKSPIPLTCAFGFTGKFDTPPILASRTRQAFLEAINSEHASIIELYQGFKAYQDAITYYGNNAFSTRFLERETTAVQTTLCQLTGLANFITDTRAEIEAKDDNLIVERDMLAAFRHIQEFVARVRAILVHCHVFYKINFVLVAKKVH</sequence>
<evidence type="ECO:0000256" key="1">
    <source>
        <dbReference type="SAM" id="MobiDB-lite"/>
    </source>
</evidence>
<evidence type="ECO:0000313" key="3">
    <source>
        <dbReference type="Proteomes" id="UP001358417"/>
    </source>
</evidence>
<accession>A0AAV9MW19</accession>
<dbReference type="RefSeq" id="XP_064700759.1">
    <property type="nucleotide sequence ID" value="XM_064852996.1"/>
</dbReference>
<dbReference type="EMBL" id="JAVRRD010000039">
    <property type="protein sequence ID" value="KAK5045123.1"/>
    <property type="molecule type" value="Genomic_DNA"/>
</dbReference>
<keyword evidence="3" id="KW-1185">Reference proteome</keyword>
<organism evidence="2 3">
    <name type="scientific">Exophiala bonariae</name>
    <dbReference type="NCBI Taxonomy" id="1690606"/>
    <lineage>
        <taxon>Eukaryota</taxon>
        <taxon>Fungi</taxon>
        <taxon>Dikarya</taxon>
        <taxon>Ascomycota</taxon>
        <taxon>Pezizomycotina</taxon>
        <taxon>Eurotiomycetes</taxon>
        <taxon>Chaetothyriomycetidae</taxon>
        <taxon>Chaetothyriales</taxon>
        <taxon>Herpotrichiellaceae</taxon>
        <taxon>Exophiala</taxon>
    </lineage>
</organism>
<gene>
    <name evidence="2" type="ORF">LTR84_009456</name>
</gene>
<dbReference type="GeneID" id="89977615"/>
<dbReference type="Proteomes" id="UP001358417">
    <property type="component" value="Unassembled WGS sequence"/>
</dbReference>
<protein>
    <submittedName>
        <fullName evidence="2">Uncharacterized protein</fullName>
    </submittedName>
</protein>
<proteinExistence type="predicted"/>
<comment type="caution">
    <text evidence="2">The sequence shown here is derived from an EMBL/GenBank/DDBJ whole genome shotgun (WGS) entry which is preliminary data.</text>
</comment>
<reference evidence="2 3" key="1">
    <citation type="submission" date="2023-08" db="EMBL/GenBank/DDBJ databases">
        <title>Black Yeasts Isolated from many extreme environments.</title>
        <authorList>
            <person name="Coleine C."/>
            <person name="Stajich J.E."/>
            <person name="Selbmann L."/>
        </authorList>
    </citation>
    <scope>NUCLEOTIDE SEQUENCE [LARGE SCALE GENOMIC DNA]</scope>
    <source>
        <strain evidence="2 3">CCFEE 5792</strain>
    </source>
</reference>
<evidence type="ECO:0000313" key="2">
    <source>
        <dbReference type="EMBL" id="KAK5045123.1"/>
    </source>
</evidence>
<name>A0AAV9MW19_9EURO</name>
<feature type="region of interest" description="Disordered" evidence="1">
    <location>
        <begin position="1"/>
        <end position="20"/>
    </location>
</feature>